<feature type="compositionally biased region" description="Low complexity" evidence="4">
    <location>
        <begin position="401"/>
        <end position="411"/>
    </location>
</feature>
<dbReference type="EMBL" id="CAJFCV020000001">
    <property type="protein sequence ID" value="CAG9089170.1"/>
    <property type="molecule type" value="Genomic_DNA"/>
</dbReference>
<name>A0A7I8XNJ8_BURXY</name>
<dbReference type="Gene3D" id="1.10.510.10">
    <property type="entry name" value="Transferase(Phosphotransferase) domain 1"/>
    <property type="match status" value="1"/>
</dbReference>
<dbReference type="SMART" id="SM00219">
    <property type="entry name" value="TyrKc"/>
    <property type="match status" value="1"/>
</dbReference>
<evidence type="ECO:0000256" key="4">
    <source>
        <dbReference type="SAM" id="MobiDB-lite"/>
    </source>
</evidence>
<dbReference type="Proteomes" id="UP000582659">
    <property type="component" value="Unassembled WGS sequence"/>
</dbReference>
<dbReference type="EMBL" id="CAJFDI010000001">
    <property type="protein sequence ID" value="CAD5211804.1"/>
    <property type="molecule type" value="Genomic_DNA"/>
</dbReference>
<dbReference type="GO" id="GO:0043235">
    <property type="term" value="C:receptor complex"/>
    <property type="evidence" value="ECO:0007669"/>
    <property type="project" value="TreeGrafter"/>
</dbReference>
<comment type="catalytic activity">
    <reaction evidence="2">
        <text>L-tyrosyl-[protein] + ATP = O-phospho-L-tyrosyl-[protein] + ADP + H(+)</text>
        <dbReference type="Rhea" id="RHEA:10596"/>
        <dbReference type="Rhea" id="RHEA-COMP:10136"/>
        <dbReference type="Rhea" id="RHEA-COMP:20101"/>
        <dbReference type="ChEBI" id="CHEBI:15378"/>
        <dbReference type="ChEBI" id="CHEBI:30616"/>
        <dbReference type="ChEBI" id="CHEBI:46858"/>
        <dbReference type="ChEBI" id="CHEBI:61978"/>
        <dbReference type="ChEBI" id="CHEBI:456216"/>
        <dbReference type="EC" id="2.7.10.1"/>
    </reaction>
</comment>
<feature type="domain" description="Protein kinase" evidence="5">
    <location>
        <begin position="70"/>
        <end position="320"/>
    </location>
</feature>
<dbReference type="PRINTS" id="PR00109">
    <property type="entry name" value="TYRKINASE"/>
</dbReference>
<organism evidence="6 7">
    <name type="scientific">Bursaphelenchus xylophilus</name>
    <name type="common">Pinewood nematode worm</name>
    <name type="synonym">Aphelenchoides xylophilus</name>
    <dbReference type="NCBI Taxonomy" id="6326"/>
    <lineage>
        <taxon>Eukaryota</taxon>
        <taxon>Metazoa</taxon>
        <taxon>Ecdysozoa</taxon>
        <taxon>Nematoda</taxon>
        <taxon>Chromadorea</taxon>
        <taxon>Rhabditida</taxon>
        <taxon>Tylenchina</taxon>
        <taxon>Tylenchomorpha</taxon>
        <taxon>Aphelenchoidea</taxon>
        <taxon>Aphelenchoididae</taxon>
        <taxon>Bursaphelenchus</taxon>
    </lineage>
</organism>
<dbReference type="Gene3D" id="3.30.200.20">
    <property type="entry name" value="Phosphorylase Kinase, domain 1"/>
    <property type="match status" value="1"/>
</dbReference>
<dbReference type="Pfam" id="PF07714">
    <property type="entry name" value="PK_Tyr_Ser-Thr"/>
    <property type="match status" value="1"/>
</dbReference>
<protein>
    <submittedName>
        <fullName evidence="6">(pine wood nematode) hypothetical protein</fullName>
    </submittedName>
</protein>
<dbReference type="GO" id="GO:0004714">
    <property type="term" value="F:transmembrane receptor protein tyrosine kinase activity"/>
    <property type="evidence" value="ECO:0007669"/>
    <property type="project" value="UniProtKB-EC"/>
</dbReference>
<evidence type="ECO:0000313" key="7">
    <source>
        <dbReference type="Proteomes" id="UP000659654"/>
    </source>
</evidence>
<dbReference type="PROSITE" id="PS00107">
    <property type="entry name" value="PROTEIN_KINASE_ATP"/>
    <property type="match status" value="1"/>
</dbReference>
<dbReference type="SUPFAM" id="SSF56112">
    <property type="entry name" value="Protein kinase-like (PK-like)"/>
    <property type="match status" value="1"/>
</dbReference>
<dbReference type="GO" id="GO:0005886">
    <property type="term" value="C:plasma membrane"/>
    <property type="evidence" value="ECO:0007669"/>
    <property type="project" value="TreeGrafter"/>
</dbReference>
<feature type="region of interest" description="Disordered" evidence="4">
    <location>
        <begin position="361"/>
        <end position="451"/>
    </location>
</feature>
<evidence type="ECO:0000313" key="6">
    <source>
        <dbReference type="EMBL" id="CAD5211804.1"/>
    </source>
</evidence>
<dbReference type="InterPro" id="IPR050122">
    <property type="entry name" value="RTK"/>
</dbReference>
<feature type="region of interest" description="Disordered" evidence="4">
    <location>
        <begin position="1"/>
        <end position="25"/>
    </location>
</feature>
<accession>A0A7I8XNJ8</accession>
<dbReference type="PANTHER" id="PTHR24416:SF617">
    <property type="entry name" value="RET ONCOGENE, ISOFORM A"/>
    <property type="match status" value="1"/>
</dbReference>
<comment type="caution">
    <text evidence="6">The sequence shown here is derived from an EMBL/GenBank/DDBJ whole genome shotgun (WGS) entry which is preliminary data.</text>
</comment>
<proteinExistence type="predicted"/>
<feature type="compositionally biased region" description="Basic and acidic residues" evidence="4">
    <location>
        <begin position="1"/>
        <end position="12"/>
    </location>
</feature>
<feature type="compositionally biased region" description="Basic residues" evidence="4">
    <location>
        <begin position="386"/>
        <end position="396"/>
    </location>
</feature>
<reference evidence="6" key="1">
    <citation type="submission" date="2020-09" db="EMBL/GenBank/DDBJ databases">
        <authorList>
            <person name="Kikuchi T."/>
        </authorList>
    </citation>
    <scope>NUCLEOTIDE SEQUENCE</scope>
    <source>
        <strain evidence="6">Ka4C1</strain>
    </source>
</reference>
<dbReference type="InterPro" id="IPR017441">
    <property type="entry name" value="Protein_kinase_ATP_BS"/>
</dbReference>
<dbReference type="GO" id="GO:0007169">
    <property type="term" value="P:cell surface receptor protein tyrosine kinase signaling pathway"/>
    <property type="evidence" value="ECO:0007669"/>
    <property type="project" value="TreeGrafter"/>
</dbReference>
<dbReference type="InterPro" id="IPR008266">
    <property type="entry name" value="Tyr_kinase_AS"/>
</dbReference>
<dbReference type="PROSITE" id="PS00109">
    <property type="entry name" value="PROTEIN_KINASE_TYR"/>
    <property type="match status" value="1"/>
</dbReference>
<dbReference type="InterPro" id="IPR001245">
    <property type="entry name" value="Ser-Thr/Tyr_kinase_cat_dom"/>
</dbReference>
<evidence type="ECO:0000256" key="1">
    <source>
        <dbReference type="ARBA" id="ARBA00004167"/>
    </source>
</evidence>
<keyword evidence="3" id="KW-0067">ATP-binding</keyword>
<dbReference type="Proteomes" id="UP000659654">
    <property type="component" value="Unassembled WGS sequence"/>
</dbReference>
<dbReference type="InterPro" id="IPR000719">
    <property type="entry name" value="Prot_kinase_dom"/>
</dbReference>
<feature type="compositionally biased region" description="Basic and acidic residues" evidence="4">
    <location>
        <begin position="414"/>
        <end position="444"/>
    </location>
</feature>
<keyword evidence="3" id="KW-0547">Nucleotide-binding</keyword>
<comment type="subcellular location">
    <subcellularLocation>
        <location evidence="1">Membrane</location>
        <topology evidence="1">Single-pass membrane protein</topology>
    </subcellularLocation>
</comment>
<evidence type="ECO:0000256" key="3">
    <source>
        <dbReference type="PROSITE-ProRule" id="PRU10141"/>
    </source>
</evidence>
<dbReference type="InterPro" id="IPR011009">
    <property type="entry name" value="Kinase-like_dom_sf"/>
</dbReference>
<gene>
    <name evidence="6" type="ORF">BXYJ_LOCUS2604</name>
</gene>
<evidence type="ECO:0000259" key="5">
    <source>
        <dbReference type="PROSITE" id="PS50011"/>
    </source>
</evidence>
<sequence length="451" mass="51930">MKHDESSRDKQKTASAAKKRPNRMDRVSMLGKCQSTLNSVEANTTLSTENIDTSFEKDLDTKFVIQVGEVAEGTEVGAGNFAVVRKGTYKSKTVAIKRATDAERITDLRREALIMSLLGSHPNVIGFFGVIENPIRIVMEFCVGPLDDILASGKREIKNDEILTYLAETAKGMLYLSEKGCIHRDLATRNILVTDDGILKISDFGMSRQASVSEMGCFAHPKLNFNIPLRWWPPECIRRDPIFTPVLDVWSFGVVIYEMFSNGERPWPEEDPKVVAHRIRRFKMFKFPRECPPYLVELCQRKIFIPHTQRWTFKSINNFINYVQFEVKPTKKHMKHLFGSRVVDPKVERLRCGEQEIKEFQDLMRKESKGNTSSRESKRILDPHHNPKTKGPRARKAQNQTRTKTFETTTTGSDAHDDYKKGRHNRFLDVIRSERQDEPTEKQQHNKSRLA</sequence>
<keyword evidence="7" id="KW-1185">Reference proteome</keyword>
<dbReference type="PANTHER" id="PTHR24416">
    <property type="entry name" value="TYROSINE-PROTEIN KINASE RECEPTOR"/>
    <property type="match status" value="1"/>
</dbReference>
<dbReference type="GO" id="GO:0005524">
    <property type="term" value="F:ATP binding"/>
    <property type="evidence" value="ECO:0007669"/>
    <property type="project" value="UniProtKB-UniRule"/>
</dbReference>
<evidence type="ECO:0000256" key="2">
    <source>
        <dbReference type="ARBA" id="ARBA00051243"/>
    </source>
</evidence>
<dbReference type="AlphaFoldDB" id="A0A7I8XNJ8"/>
<dbReference type="InterPro" id="IPR020635">
    <property type="entry name" value="Tyr_kinase_cat_dom"/>
</dbReference>
<dbReference type="SMR" id="A0A7I8XNJ8"/>
<feature type="compositionally biased region" description="Basic and acidic residues" evidence="4">
    <location>
        <begin position="361"/>
        <end position="385"/>
    </location>
</feature>
<dbReference type="PROSITE" id="PS50011">
    <property type="entry name" value="PROTEIN_KINASE_DOM"/>
    <property type="match status" value="1"/>
</dbReference>
<dbReference type="OrthoDB" id="3256376at2759"/>
<feature type="binding site" evidence="3">
    <location>
        <position position="97"/>
    </location>
    <ligand>
        <name>ATP</name>
        <dbReference type="ChEBI" id="CHEBI:30616"/>
    </ligand>
</feature>